<proteinExistence type="inferred from homology"/>
<dbReference type="SUPFAM" id="SSF52540">
    <property type="entry name" value="P-loop containing nucleoside triphosphate hydrolases"/>
    <property type="match status" value="1"/>
</dbReference>
<dbReference type="Pfam" id="PF12169">
    <property type="entry name" value="DNA_pol3_gamma3"/>
    <property type="match status" value="1"/>
</dbReference>
<comment type="subunit">
    <text evidence="11">DNA polymerase III contains a core (composed of alpha, epsilon and theta chains) that associates with a tau subunit. This core dimerizes to form the POLIII' complex. PolIII' associates with the gamma complex (composed of gamma, delta, delta', psi and chi chains) and with the beta chain to form the complete DNA polymerase III complex.</text>
</comment>
<dbReference type="AlphaFoldDB" id="A0A7T5RJB9"/>
<comment type="catalytic activity">
    <reaction evidence="10 11">
        <text>DNA(n) + a 2'-deoxyribonucleoside 5'-triphosphate = DNA(n+1) + diphosphate</text>
        <dbReference type="Rhea" id="RHEA:22508"/>
        <dbReference type="Rhea" id="RHEA-COMP:17339"/>
        <dbReference type="Rhea" id="RHEA-COMP:17340"/>
        <dbReference type="ChEBI" id="CHEBI:33019"/>
        <dbReference type="ChEBI" id="CHEBI:61560"/>
        <dbReference type="ChEBI" id="CHEBI:173112"/>
        <dbReference type="EC" id="2.7.7.7"/>
    </reaction>
</comment>
<reference evidence="13 14" key="1">
    <citation type="submission" date="2020-07" db="EMBL/GenBank/DDBJ databases">
        <title>Huge and variable diversity of episymbiotic CPR bacteria and DPANN archaea in groundwater ecosystems.</title>
        <authorList>
            <person name="He C.Y."/>
            <person name="Keren R."/>
            <person name="Whittaker M."/>
            <person name="Farag I.F."/>
            <person name="Doudna J."/>
            <person name="Cate J.H.D."/>
            <person name="Banfield J.F."/>
        </authorList>
    </citation>
    <scope>NUCLEOTIDE SEQUENCE [LARGE SCALE GENOMIC DNA]</scope>
    <source>
        <strain evidence="13">NC_groundwater_541_Ag_S-0.1um_46_50</strain>
    </source>
</reference>
<evidence type="ECO:0000256" key="9">
    <source>
        <dbReference type="ARBA" id="ARBA00022932"/>
    </source>
</evidence>
<evidence type="ECO:0000256" key="11">
    <source>
        <dbReference type="RuleBase" id="RU364063"/>
    </source>
</evidence>
<evidence type="ECO:0000256" key="1">
    <source>
        <dbReference type="ARBA" id="ARBA00006360"/>
    </source>
</evidence>
<keyword evidence="5" id="KW-0479">Metal-binding</keyword>
<evidence type="ECO:0000313" key="13">
    <source>
        <dbReference type="EMBL" id="QQG45164.1"/>
    </source>
</evidence>
<dbReference type="CDD" id="cd18137">
    <property type="entry name" value="HLD_clamp_pol_III_gamma_tau"/>
    <property type="match status" value="1"/>
</dbReference>
<feature type="domain" description="AAA+ ATPase" evidence="12">
    <location>
        <begin position="37"/>
        <end position="177"/>
    </location>
</feature>
<keyword evidence="2 11" id="KW-0808">Transferase</keyword>
<dbReference type="GO" id="GO:0005524">
    <property type="term" value="F:ATP binding"/>
    <property type="evidence" value="ECO:0007669"/>
    <property type="project" value="UniProtKB-KW"/>
</dbReference>
<dbReference type="SMART" id="SM00382">
    <property type="entry name" value="AAA"/>
    <property type="match status" value="1"/>
</dbReference>
<evidence type="ECO:0000313" key="14">
    <source>
        <dbReference type="Proteomes" id="UP000595618"/>
    </source>
</evidence>
<dbReference type="NCBIfam" id="TIGR02397">
    <property type="entry name" value="dnaX_nterm"/>
    <property type="match status" value="1"/>
</dbReference>
<dbReference type="Gene3D" id="1.20.272.10">
    <property type="match status" value="1"/>
</dbReference>
<dbReference type="InterPro" id="IPR003593">
    <property type="entry name" value="AAA+_ATPase"/>
</dbReference>
<keyword evidence="3 11" id="KW-0548">Nucleotidyltransferase</keyword>
<sequence>MSELVLYRKHRPKSFEEVIGQEHVVGALTNAIKMGKVAHAYLFSGPRGVGKTTIARLIAKALNCEENKKPCNSCDSCNSFNQGRAMDLIEIDAASNRGIDEVRQLREGVRSVPAQGKYKVYVIDECHQLTKEAFNALLKTLEEPPAHAVFILATTELEKVPATIVSRTQHYDFRRPNVKQIAERLSLIAKKEGVKLADDGGRLIALAAEGSMRDGESILGQIMAVEDKEITRKEVEEILGFPRREAAKKMFELIAQKNTPEALALVQELHDSGYDLVYFSKLLMQYFRNALFLKIESNSTAADSALKKFVELEILPDELECIGANIHAFSDAELSRGVNIIFQNLQQFRKTPIPQLPLELTVIELIQTH</sequence>
<dbReference type="PANTHER" id="PTHR11669:SF0">
    <property type="entry name" value="PROTEIN STICHEL-LIKE 2"/>
    <property type="match status" value="1"/>
</dbReference>
<dbReference type="Gene3D" id="3.40.50.300">
    <property type="entry name" value="P-loop containing nucleotide triphosphate hydrolases"/>
    <property type="match status" value="1"/>
</dbReference>
<dbReference type="InterPro" id="IPR050238">
    <property type="entry name" value="DNA_Rep/Repair_Clamp_Loader"/>
</dbReference>
<keyword evidence="6 11" id="KW-0547">Nucleotide-binding</keyword>
<dbReference type="InterPro" id="IPR012763">
    <property type="entry name" value="DNA_pol_III_sug/sutau_N"/>
</dbReference>
<dbReference type="Proteomes" id="UP000595618">
    <property type="component" value="Chromosome"/>
</dbReference>
<dbReference type="CDD" id="cd00009">
    <property type="entry name" value="AAA"/>
    <property type="match status" value="1"/>
</dbReference>
<evidence type="ECO:0000256" key="6">
    <source>
        <dbReference type="ARBA" id="ARBA00022741"/>
    </source>
</evidence>
<dbReference type="FunFam" id="3.40.50.300:FF:000014">
    <property type="entry name" value="DNA polymerase III subunit gamma/tau"/>
    <property type="match status" value="1"/>
</dbReference>
<dbReference type="PANTHER" id="PTHR11669">
    <property type="entry name" value="REPLICATION FACTOR C / DNA POLYMERASE III GAMMA-TAU SUBUNIT"/>
    <property type="match status" value="1"/>
</dbReference>
<dbReference type="Gene3D" id="1.10.8.60">
    <property type="match status" value="1"/>
</dbReference>
<dbReference type="InterPro" id="IPR001270">
    <property type="entry name" value="ClpA/B"/>
</dbReference>
<dbReference type="GO" id="GO:0046872">
    <property type="term" value="F:metal ion binding"/>
    <property type="evidence" value="ECO:0007669"/>
    <property type="project" value="UniProtKB-KW"/>
</dbReference>
<comment type="function">
    <text evidence="11">DNA polymerase III is a complex, multichain enzyme responsible for most of the replicative synthesis in bacteria. This DNA polymerase also exhibits 3' to 5' exonuclease activity.</text>
</comment>
<evidence type="ECO:0000259" key="12">
    <source>
        <dbReference type="SMART" id="SM00382"/>
    </source>
</evidence>
<dbReference type="InterPro" id="IPR022754">
    <property type="entry name" value="DNA_pol_III_gamma-3"/>
</dbReference>
<dbReference type="GO" id="GO:0009360">
    <property type="term" value="C:DNA polymerase III complex"/>
    <property type="evidence" value="ECO:0007669"/>
    <property type="project" value="InterPro"/>
</dbReference>
<dbReference type="Pfam" id="PF13177">
    <property type="entry name" value="DNA_pol3_delta2"/>
    <property type="match status" value="1"/>
</dbReference>
<evidence type="ECO:0000256" key="4">
    <source>
        <dbReference type="ARBA" id="ARBA00022705"/>
    </source>
</evidence>
<dbReference type="PRINTS" id="PR00300">
    <property type="entry name" value="CLPPROTEASEA"/>
</dbReference>
<keyword evidence="7" id="KW-0862">Zinc</keyword>
<dbReference type="GO" id="GO:0003677">
    <property type="term" value="F:DNA binding"/>
    <property type="evidence" value="ECO:0007669"/>
    <property type="project" value="InterPro"/>
</dbReference>
<organism evidence="13 14">
    <name type="scientific">Candidatus Sungiibacteriota bacterium</name>
    <dbReference type="NCBI Taxonomy" id="2750080"/>
    <lineage>
        <taxon>Bacteria</taxon>
        <taxon>Candidatus Sungiibacteriota</taxon>
    </lineage>
</organism>
<evidence type="ECO:0000256" key="5">
    <source>
        <dbReference type="ARBA" id="ARBA00022723"/>
    </source>
</evidence>
<dbReference type="InterPro" id="IPR008921">
    <property type="entry name" value="DNA_pol3_clamp-load_cplx_C"/>
</dbReference>
<dbReference type="InterPro" id="IPR027417">
    <property type="entry name" value="P-loop_NTPase"/>
</dbReference>
<dbReference type="Pfam" id="PF22608">
    <property type="entry name" value="DNAX_ATPase_lid"/>
    <property type="match status" value="1"/>
</dbReference>
<dbReference type="EMBL" id="CP066690">
    <property type="protein sequence ID" value="QQG45164.1"/>
    <property type="molecule type" value="Genomic_DNA"/>
</dbReference>
<dbReference type="NCBIfam" id="NF004046">
    <property type="entry name" value="PRK05563.1"/>
    <property type="match status" value="1"/>
</dbReference>
<keyword evidence="8 11" id="KW-0067">ATP-binding</keyword>
<dbReference type="EC" id="2.7.7.7" evidence="11"/>
<dbReference type="GO" id="GO:0006261">
    <property type="term" value="P:DNA-templated DNA replication"/>
    <property type="evidence" value="ECO:0007669"/>
    <property type="project" value="TreeGrafter"/>
</dbReference>
<name>A0A7T5RJB9_9BACT</name>
<evidence type="ECO:0000256" key="8">
    <source>
        <dbReference type="ARBA" id="ARBA00022840"/>
    </source>
</evidence>
<accession>A0A7T5RJB9</accession>
<keyword evidence="4 11" id="KW-0235">DNA replication</keyword>
<evidence type="ECO:0000256" key="3">
    <source>
        <dbReference type="ARBA" id="ARBA00022695"/>
    </source>
</evidence>
<dbReference type="SUPFAM" id="SSF48019">
    <property type="entry name" value="post-AAA+ oligomerization domain-like"/>
    <property type="match status" value="1"/>
</dbReference>
<gene>
    <name evidence="11 13" type="primary">dnaX</name>
    <name evidence="13" type="ORF">HYW89_04160</name>
</gene>
<evidence type="ECO:0000256" key="7">
    <source>
        <dbReference type="ARBA" id="ARBA00022833"/>
    </source>
</evidence>
<evidence type="ECO:0000256" key="2">
    <source>
        <dbReference type="ARBA" id="ARBA00022679"/>
    </source>
</evidence>
<keyword evidence="9 11" id="KW-0239">DNA-directed DNA polymerase</keyword>
<dbReference type="InterPro" id="IPR045085">
    <property type="entry name" value="HLD_clamp_pol_III_gamma_tau"/>
</dbReference>
<evidence type="ECO:0000256" key="10">
    <source>
        <dbReference type="ARBA" id="ARBA00049244"/>
    </source>
</evidence>
<dbReference type="GO" id="GO:0003887">
    <property type="term" value="F:DNA-directed DNA polymerase activity"/>
    <property type="evidence" value="ECO:0007669"/>
    <property type="project" value="UniProtKB-KW"/>
</dbReference>
<comment type="similarity">
    <text evidence="1 11">Belongs to the DnaX/STICHEL family.</text>
</comment>
<protein>
    <recommendedName>
        <fullName evidence="11">DNA polymerase III subunit gamma/tau</fullName>
        <ecNumber evidence="11">2.7.7.7</ecNumber>
    </recommendedName>
</protein>